<accession>A0A0A9BS12</accession>
<name>A0A0A9BS12_ARUDO</name>
<protein>
    <submittedName>
        <fullName evidence="1">Uncharacterized protein</fullName>
    </submittedName>
</protein>
<sequence>MHNLLPYSNNNIFSTITAIIEGDDKILYFNERGHFRVVSYIDASHWPNQSMHREGAMGTDEKRQTCKCF</sequence>
<reference evidence="1" key="2">
    <citation type="journal article" date="2015" name="Data Brief">
        <title>Shoot transcriptome of the giant reed, Arundo donax.</title>
        <authorList>
            <person name="Barrero R.A."/>
            <person name="Guerrero F.D."/>
            <person name="Moolhuijzen P."/>
            <person name="Goolsby J.A."/>
            <person name="Tidwell J."/>
            <person name="Bellgard S.E."/>
            <person name="Bellgard M.I."/>
        </authorList>
    </citation>
    <scope>NUCLEOTIDE SEQUENCE</scope>
    <source>
        <tissue evidence="1">Shoot tissue taken approximately 20 cm above the soil surface</tissue>
    </source>
</reference>
<organism evidence="1">
    <name type="scientific">Arundo donax</name>
    <name type="common">Giant reed</name>
    <name type="synonym">Donax arundinaceus</name>
    <dbReference type="NCBI Taxonomy" id="35708"/>
    <lineage>
        <taxon>Eukaryota</taxon>
        <taxon>Viridiplantae</taxon>
        <taxon>Streptophyta</taxon>
        <taxon>Embryophyta</taxon>
        <taxon>Tracheophyta</taxon>
        <taxon>Spermatophyta</taxon>
        <taxon>Magnoliopsida</taxon>
        <taxon>Liliopsida</taxon>
        <taxon>Poales</taxon>
        <taxon>Poaceae</taxon>
        <taxon>PACMAD clade</taxon>
        <taxon>Arundinoideae</taxon>
        <taxon>Arundineae</taxon>
        <taxon>Arundo</taxon>
    </lineage>
</organism>
<proteinExistence type="predicted"/>
<evidence type="ECO:0000313" key="1">
    <source>
        <dbReference type="EMBL" id="JAD63940.1"/>
    </source>
</evidence>
<reference evidence="1" key="1">
    <citation type="submission" date="2014-09" db="EMBL/GenBank/DDBJ databases">
        <authorList>
            <person name="Magalhaes I.L.F."/>
            <person name="Oliveira U."/>
            <person name="Santos F.R."/>
            <person name="Vidigal T.H.D.A."/>
            <person name="Brescovit A.D."/>
            <person name="Santos A.J."/>
        </authorList>
    </citation>
    <scope>NUCLEOTIDE SEQUENCE</scope>
    <source>
        <tissue evidence="1">Shoot tissue taken approximately 20 cm above the soil surface</tissue>
    </source>
</reference>
<dbReference type="EMBL" id="GBRH01233955">
    <property type="protein sequence ID" value="JAD63940.1"/>
    <property type="molecule type" value="Transcribed_RNA"/>
</dbReference>
<dbReference type="AlphaFoldDB" id="A0A0A9BS12"/>